<feature type="non-terminal residue" evidence="1">
    <location>
        <position position="1"/>
    </location>
</feature>
<proteinExistence type="predicted"/>
<accession>A0AC60Q0K4</accession>
<comment type="caution">
    <text evidence="1">The sequence shown here is derived from an EMBL/GenBank/DDBJ whole genome shotgun (WGS) entry which is preliminary data.</text>
</comment>
<feature type="non-terminal residue" evidence="1">
    <location>
        <position position="157"/>
    </location>
</feature>
<dbReference type="Proteomes" id="UP000805193">
    <property type="component" value="Unassembled WGS sequence"/>
</dbReference>
<organism evidence="1 2">
    <name type="scientific">Ixodes persulcatus</name>
    <name type="common">Taiga tick</name>
    <dbReference type="NCBI Taxonomy" id="34615"/>
    <lineage>
        <taxon>Eukaryota</taxon>
        <taxon>Metazoa</taxon>
        <taxon>Ecdysozoa</taxon>
        <taxon>Arthropoda</taxon>
        <taxon>Chelicerata</taxon>
        <taxon>Arachnida</taxon>
        <taxon>Acari</taxon>
        <taxon>Parasitiformes</taxon>
        <taxon>Ixodida</taxon>
        <taxon>Ixodoidea</taxon>
        <taxon>Ixodidae</taxon>
        <taxon>Ixodinae</taxon>
        <taxon>Ixodes</taxon>
    </lineage>
</organism>
<keyword evidence="2" id="KW-1185">Reference proteome</keyword>
<name>A0AC60Q0K4_IXOPE</name>
<gene>
    <name evidence="1" type="ORF">HPB47_025757</name>
</gene>
<evidence type="ECO:0000313" key="2">
    <source>
        <dbReference type="Proteomes" id="UP000805193"/>
    </source>
</evidence>
<reference evidence="1 2" key="1">
    <citation type="journal article" date="2020" name="Cell">
        <title>Large-Scale Comparative Analyses of Tick Genomes Elucidate Their Genetic Diversity and Vector Capacities.</title>
        <authorList>
            <consortium name="Tick Genome and Microbiome Consortium (TIGMIC)"/>
            <person name="Jia N."/>
            <person name="Wang J."/>
            <person name="Shi W."/>
            <person name="Du L."/>
            <person name="Sun Y."/>
            <person name="Zhan W."/>
            <person name="Jiang J.F."/>
            <person name="Wang Q."/>
            <person name="Zhang B."/>
            <person name="Ji P."/>
            <person name="Bell-Sakyi L."/>
            <person name="Cui X.M."/>
            <person name="Yuan T.T."/>
            <person name="Jiang B.G."/>
            <person name="Yang W.F."/>
            <person name="Lam T.T."/>
            <person name="Chang Q.C."/>
            <person name="Ding S.J."/>
            <person name="Wang X.J."/>
            <person name="Zhu J.G."/>
            <person name="Ruan X.D."/>
            <person name="Zhao L."/>
            <person name="Wei J.T."/>
            <person name="Ye R.Z."/>
            <person name="Que T.C."/>
            <person name="Du C.H."/>
            <person name="Zhou Y.H."/>
            <person name="Cheng J.X."/>
            <person name="Dai P.F."/>
            <person name="Guo W.B."/>
            <person name="Han X.H."/>
            <person name="Huang E.J."/>
            <person name="Li L.F."/>
            <person name="Wei W."/>
            <person name="Gao Y.C."/>
            <person name="Liu J.Z."/>
            <person name="Shao H.Z."/>
            <person name="Wang X."/>
            <person name="Wang C.C."/>
            <person name="Yang T.C."/>
            <person name="Huo Q.B."/>
            <person name="Li W."/>
            <person name="Chen H.Y."/>
            <person name="Chen S.E."/>
            <person name="Zhou L.G."/>
            <person name="Ni X.B."/>
            <person name="Tian J.H."/>
            <person name="Sheng Y."/>
            <person name="Liu T."/>
            <person name="Pan Y.S."/>
            <person name="Xia L.Y."/>
            <person name="Li J."/>
            <person name="Zhao F."/>
            <person name="Cao W.C."/>
        </authorList>
    </citation>
    <scope>NUCLEOTIDE SEQUENCE [LARGE SCALE GENOMIC DNA]</scope>
    <source>
        <strain evidence="1">Iper-2018</strain>
    </source>
</reference>
<sequence>KSDIIIQRNLFASVSLYTRSSIENRLHCTSCTIGYCDLKQSTERGVCFPVTESYVDGIWANDPNTASTTAADGALTGAHMAAAAAASANPAPAALQLALDPTMQMFPRLIDRQTMNLFGFPAIMPQVSPWTHASAVLQSGGAGVGHQVFSAANPGNQ</sequence>
<dbReference type="EMBL" id="JABSTQ010009653">
    <property type="protein sequence ID" value="KAG0427174.1"/>
    <property type="molecule type" value="Genomic_DNA"/>
</dbReference>
<evidence type="ECO:0000313" key="1">
    <source>
        <dbReference type="EMBL" id="KAG0427174.1"/>
    </source>
</evidence>
<protein>
    <submittedName>
        <fullName evidence="1">Uncharacterized protein</fullName>
    </submittedName>
</protein>